<dbReference type="SUPFAM" id="SSF55961">
    <property type="entry name" value="Bet v1-like"/>
    <property type="match status" value="1"/>
</dbReference>
<gene>
    <name evidence="1" type="ORF">I603_2029</name>
</gene>
<dbReference type="Proteomes" id="UP000092484">
    <property type="component" value="Unassembled WGS sequence"/>
</dbReference>
<name>A0A1A7BGF8_9SPHN</name>
<protein>
    <submittedName>
        <fullName evidence="1">Uncharacterized protein</fullName>
    </submittedName>
</protein>
<keyword evidence="2" id="KW-1185">Reference proteome</keyword>
<reference evidence="1 2" key="1">
    <citation type="submission" date="2016-06" db="EMBL/GenBank/DDBJ databases">
        <title>Genome sequence of Porphyrobacter dokdonensis DSW-74.</title>
        <authorList>
            <person name="Kim J.F."/>
            <person name="Song J.Y."/>
        </authorList>
    </citation>
    <scope>NUCLEOTIDE SEQUENCE [LARGE SCALE GENOMIC DNA]</scope>
    <source>
        <strain evidence="1 2">DSW-74</strain>
    </source>
</reference>
<comment type="caution">
    <text evidence="1">The sequence shown here is derived from an EMBL/GenBank/DDBJ whole genome shotgun (WGS) entry which is preliminary data.</text>
</comment>
<evidence type="ECO:0000313" key="1">
    <source>
        <dbReference type="EMBL" id="OBV10816.1"/>
    </source>
</evidence>
<accession>A0A1A7BGF8</accession>
<dbReference type="RefSeq" id="WP_068864607.1">
    <property type="nucleotide sequence ID" value="NZ_LZYB01000004.1"/>
</dbReference>
<sequence length="156" mass="17578">MALVALTTTLACTSDEAWARVRTSALLLHLAAPLIRFTPKGDRAFPAIWEPGEYRAWMWLFGVLPIGWQAVVISEPEPQGDTRYIRDNGYGPLIRRWDHWIEISPGANGTTTYTDRVAIEAGLLTPLIAGFARVFYAHRQRRWRRLAQTGFAALKG</sequence>
<evidence type="ECO:0000313" key="2">
    <source>
        <dbReference type="Proteomes" id="UP000092484"/>
    </source>
</evidence>
<proteinExistence type="predicted"/>
<dbReference type="EMBL" id="LZYB01000004">
    <property type="protein sequence ID" value="OBV10816.1"/>
    <property type="molecule type" value="Genomic_DNA"/>
</dbReference>
<dbReference type="STRING" id="1300349.I603_2029"/>
<organism evidence="1 2">
    <name type="scientific">Erythrobacter dokdonensis DSW-74</name>
    <dbReference type="NCBI Taxonomy" id="1300349"/>
    <lineage>
        <taxon>Bacteria</taxon>
        <taxon>Pseudomonadati</taxon>
        <taxon>Pseudomonadota</taxon>
        <taxon>Alphaproteobacteria</taxon>
        <taxon>Sphingomonadales</taxon>
        <taxon>Erythrobacteraceae</taxon>
        <taxon>Erythrobacter/Porphyrobacter group</taxon>
        <taxon>Erythrobacter</taxon>
    </lineage>
</organism>
<dbReference type="AlphaFoldDB" id="A0A1A7BGF8"/>